<keyword evidence="4" id="KW-0449">Lipoprotein</keyword>
<evidence type="ECO:0000256" key="3">
    <source>
        <dbReference type="ARBA" id="ARBA00023139"/>
    </source>
</evidence>
<feature type="signal peptide" evidence="5">
    <location>
        <begin position="1"/>
        <end position="24"/>
    </location>
</feature>
<organism evidence="7 8">
    <name type="scientific">Pseudogemmobacter faecipullorum</name>
    <dbReference type="NCBI Taxonomy" id="2755041"/>
    <lineage>
        <taxon>Bacteria</taxon>
        <taxon>Pseudomonadati</taxon>
        <taxon>Pseudomonadota</taxon>
        <taxon>Alphaproteobacteria</taxon>
        <taxon>Rhodobacterales</taxon>
        <taxon>Paracoccaceae</taxon>
        <taxon>Pseudogemmobacter</taxon>
    </lineage>
</organism>
<evidence type="ECO:0000256" key="4">
    <source>
        <dbReference type="ARBA" id="ARBA00023288"/>
    </source>
</evidence>
<dbReference type="Pfam" id="PF09864">
    <property type="entry name" value="MliC"/>
    <property type="match status" value="1"/>
</dbReference>
<dbReference type="Gene3D" id="2.40.128.200">
    <property type="match status" value="1"/>
</dbReference>
<dbReference type="InterPro" id="IPR036328">
    <property type="entry name" value="MliC_sf"/>
</dbReference>
<feature type="domain" description="C-type lysozyme inhibitor" evidence="6">
    <location>
        <begin position="48"/>
        <end position="118"/>
    </location>
</feature>
<accession>A0ABS8CKW9</accession>
<evidence type="ECO:0000259" key="6">
    <source>
        <dbReference type="Pfam" id="PF09864"/>
    </source>
</evidence>
<comment type="caution">
    <text evidence="7">The sequence shown here is derived from an EMBL/GenBank/DDBJ whole genome shotgun (WGS) entry which is preliminary data.</text>
</comment>
<proteinExistence type="predicted"/>
<reference evidence="7 8" key="1">
    <citation type="submission" date="2020-07" db="EMBL/GenBank/DDBJ databases">
        <title>Pseudogemmobacter sp. nov., isolated from poultry manure in Taiwan.</title>
        <authorList>
            <person name="Lin S.-Y."/>
            <person name="Tang Y.-S."/>
            <person name="Young C.-C."/>
        </authorList>
    </citation>
    <scope>NUCLEOTIDE SEQUENCE [LARGE SCALE GENOMIC DNA]</scope>
    <source>
        <strain evidence="7 8">CC-YST710</strain>
    </source>
</reference>
<feature type="chain" id="PRO_5046623106" evidence="5">
    <location>
        <begin position="25"/>
        <end position="131"/>
    </location>
</feature>
<name>A0ABS8CKW9_9RHOB</name>
<dbReference type="Proteomes" id="UP001198571">
    <property type="component" value="Unassembled WGS sequence"/>
</dbReference>
<gene>
    <name evidence="7" type="ORF">H0485_08525</name>
</gene>
<evidence type="ECO:0000256" key="5">
    <source>
        <dbReference type="SAM" id="SignalP"/>
    </source>
</evidence>
<dbReference type="SUPFAM" id="SSF141488">
    <property type="entry name" value="YdhA-like"/>
    <property type="match status" value="1"/>
</dbReference>
<keyword evidence="2" id="KW-0472">Membrane</keyword>
<evidence type="ECO:0000256" key="1">
    <source>
        <dbReference type="ARBA" id="ARBA00022729"/>
    </source>
</evidence>
<keyword evidence="8" id="KW-1185">Reference proteome</keyword>
<evidence type="ECO:0000256" key="2">
    <source>
        <dbReference type="ARBA" id="ARBA00023136"/>
    </source>
</evidence>
<sequence length="131" mass="14186">MNKAFARRAVACLTWSLLPMAALAEASSSEETGAMPVATVPDYMSMYYSCDREVPVQVTYVNAAEGSLAVLMLENRQVVLENEVSASGARYGTGDDSGSYVWWSKGDSAFLMWRKQGEETTILDNCHAAAG</sequence>
<keyword evidence="1 5" id="KW-0732">Signal</keyword>
<dbReference type="EMBL" id="JACDXX010000006">
    <property type="protein sequence ID" value="MCB5410043.1"/>
    <property type="molecule type" value="Genomic_DNA"/>
</dbReference>
<evidence type="ECO:0000313" key="7">
    <source>
        <dbReference type="EMBL" id="MCB5410043.1"/>
    </source>
</evidence>
<dbReference type="InterPro" id="IPR018660">
    <property type="entry name" value="MliC"/>
</dbReference>
<protein>
    <submittedName>
        <fullName evidence="7">MliC family protein</fullName>
    </submittedName>
</protein>
<dbReference type="RefSeq" id="WP_226934947.1">
    <property type="nucleotide sequence ID" value="NZ_JACDXX010000006.1"/>
</dbReference>
<keyword evidence="3" id="KW-0564">Palmitate</keyword>
<evidence type="ECO:0000313" key="8">
    <source>
        <dbReference type="Proteomes" id="UP001198571"/>
    </source>
</evidence>